<dbReference type="PANTHER" id="PTHR43791:SF37">
    <property type="entry name" value="MAJOR FACILITATOR SUPERFAMILY (MFS) PROFILE DOMAIN-CONTAINING PROTEIN"/>
    <property type="match status" value="1"/>
</dbReference>
<dbReference type="PANTHER" id="PTHR43791">
    <property type="entry name" value="PERMEASE-RELATED"/>
    <property type="match status" value="1"/>
</dbReference>
<feature type="transmembrane region" description="Helical" evidence="7">
    <location>
        <begin position="162"/>
        <end position="185"/>
    </location>
</feature>
<reference evidence="9 10" key="1">
    <citation type="submission" date="2023-01" db="EMBL/GenBank/DDBJ databases">
        <title>Analysis of 21 Apiospora genomes using comparative genomics revels a genus with tremendous synthesis potential of carbohydrate active enzymes and secondary metabolites.</title>
        <authorList>
            <person name="Sorensen T."/>
        </authorList>
    </citation>
    <scope>NUCLEOTIDE SEQUENCE [LARGE SCALE GENOMIC DNA]</scope>
    <source>
        <strain evidence="9 10">CBS 135458</strain>
    </source>
</reference>
<dbReference type="GeneID" id="92088855"/>
<proteinExistence type="predicted"/>
<sequence length="530" mass="59005">MDSHELGKHDIRPDGSNGCDQELTADKPTEYGSSVRSGDSPSPKTVRRHIWDDPDKPEHEKKFLLKLDAYLLSYTCLGYFCKNLDQAKINNAYVSGMKEALHMNGSELTYASDVFTAGYVISQLPTVILVSKLRPSYVIPTLVVFWAVFTFTSAAIKTVPQLYAMRFLVGLCEGAFFPCITYLIASWYKKDERAKRVTLFYSTASLSAMFSGYLQAGVYRGLGRPGWQWLFLVCGAISLPVGVLGYFFNPHFPETTRAFYLTADEAAYASRGLVADGYRPLGAAAWDRGKLFRIHPNGQPFMALWLKSEGESIYRINMLPTGQAAVGFVTQIAVGMLSDSPLLRGRGLKALVALQAGSVVACIILAVWDVHSKGLKYFAMYLAYTSSGVPGIYYSWFPDLMPDDHEMRGFLTAFSNVFSYANNIWWTNRLWWTADAPRVHAALVASAVMGVVLVLTACLMQFLQGRDARMRADKNKSEEEEEANTRTERGGALPSLKNQKGCKISWMYKGLSNPQSESVGAHKHMAKWLL</sequence>
<evidence type="ECO:0000259" key="8">
    <source>
        <dbReference type="PROSITE" id="PS50850"/>
    </source>
</evidence>
<dbReference type="PROSITE" id="PS50850">
    <property type="entry name" value="MFS"/>
    <property type="match status" value="1"/>
</dbReference>
<evidence type="ECO:0000256" key="2">
    <source>
        <dbReference type="ARBA" id="ARBA00022448"/>
    </source>
</evidence>
<gene>
    <name evidence="9" type="ORF">PG994_004383</name>
</gene>
<feature type="compositionally biased region" description="Polar residues" evidence="6">
    <location>
        <begin position="31"/>
        <end position="43"/>
    </location>
</feature>
<feature type="transmembrane region" description="Helical" evidence="7">
    <location>
        <begin position="350"/>
        <end position="371"/>
    </location>
</feature>
<evidence type="ECO:0000313" key="10">
    <source>
        <dbReference type="Proteomes" id="UP001480595"/>
    </source>
</evidence>
<protein>
    <submittedName>
        <fullName evidence="9">MFS general substrate transporter</fullName>
    </submittedName>
</protein>
<evidence type="ECO:0000256" key="6">
    <source>
        <dbReference type="SAM" id="MobiDB-lite"/>
    </source>
</evidence>
<dbReference type="Proteomes" id="UP001480595">
    <property type="component" value="Unassembled WGS sequence"/>
</dbReference>
<organism evidence="9 10">
    <name type="scientific">Apiospora phragmitis</name>
    <dbReference type="NCBI Taxonomy" id="2905665"/>
    <lineage>
        <taxon>Eukaryota</taxon>
        <taxon>Fungi</taxon>
        <taxon>Dikarya</taxon>
        <taxon>Ascomycota</taxon>
        <taxon>Pezizomycotina</taxon>
        <taxon>Sordariomycetes</taxon>
        <taxon>Xylariomycetidae</taxon>
        <taxon>Amphisphaeriales</taxon>
        <taxon>Apiosporaceae</taxon>
        <taxon>Apiospora</taxon>
    </lineage>
</organism>
<evidence type="ECO:0000256" key="7">
    <source>
        <dbReference type="SAM" id="Phobius"/>
    </source>
</evidence>
<dbReference type="RefSeq" id="XP_066717959.1">
    <property type="nucleotide sequence ID" value="XM_066855792.1"/>
</dbReference>
<evidence type="ECO:0000313" key="9">
    <source>
        <dbReference type="EMBL" id="KAK8073484.1"/>
    </source>
</evidence>
<feature type="transmembrane region" description="Helical" evidence="7">
    <location>
        <begin position="439"/>
        <end position="463"/>
    </location>
</feature>
<feature type="compositionally biased region" description="Basic and acidic residues" evidence="6">
    <location>
        <begin position="1"/>
        <end position="13"/>
    </location>
</feature>
<dbReference type="EMBL" id="JAQQWL010000005">
    <property type="protein sequence ID" value="KAK8073484.1"/>
    <property type="molecule type" value="Genomic_DNA"/>
</dbReference>
<evidence type="ECO:0000256" key="3">
    <source>
        <dbReference type="ARBA" id="ARBA00022692"/>
    </source>
</evidence>
<dbReference type="Gene3D" id="1.20.1250.20">
    <property type="entry name" value="MFS general substrate transporter like domains"/>
    <property type="match status" value="1"/>
</dbReference>
<feature type="transmembrane region" description="Helical" evidence="7">
    <location>
        <begin position="226"/>
        <end position="248"/>
    </location>
</feature>
<accession>A0ABR1VQF7</accession>
<feature type="transmembrane region" description="Helical" evidence="7">
    <location>
        <begin position="137"/>
        <end position="156"/>
    </location>
</feature>
<name>A0ABR1VQF7_9PEZI</name>
<keyword evidence="2" id="KW-0813">Transport</keyword>
<dbReference type="InterPro" id="IPR036259">
    <property type="entry name" value="MFS_trans_sf"/>
</dbReference>
<feature type="transmembrane region" description="Helical" evidence="7">
    <location>
        <begin position="197"/>
        <end position="214"/>
    </location>
</feature>
<comment type="subcellular location">
    <subcellularLocation>
        <location evidence="1">Membrane</location>
        <topology evidence="1">Multi-pass membrane protein</topology>
    </subcellularLocation>
</comment>
<dbReference type="InterPro" id="IPR020846">
    <property type="entry name" value="MFS_dom"/>
</dbReference>
<feature type="compositionally biased region" description="Basic and acidic residues" evidence="6">
    <location>
        <begin position="470"/>
        <end position="489"/>
    </location>
</feature>
<feature type="region of interest" description="Disordered" evidence="6">
    <location>
        <begin position="470"/>
        <end position="496"/>
    </location>
</feature>
<feature type="transmembrane region" description="Helical" evidence="7">
    <location>
        <begin position="377"/>
        <end position="397"/>
    </location>
</feature>
<keyword evidence="4 7" id="KW-1133">Transmembrane helix</keyword>
<evidence type="ECO:0000256" key="4">
    <source>
        <dbReference type="ARBA" id="ARBA00022989"/>
    </source>
</evidence>
<keyword evidence="10" id="KW-1185">Reference proteome</keyword>
<evidence type="ECO:0000256" key="1">
    <source>
        <dbReference type="ARBA" id="ARBA00004141"/>
    </source>
</evidence>
<evidence type="ECO:0000256" key="5">
    <source>
        <dbReference type="ARBA" id="ARBA00023136"/>
    </source>
</evidence>
<dbReference type="Pfam" id="PF07690">
    <property type="entry name" value="MFS_1"/>
    <property type="match status" value="1"/>
</dbReference>
<comment type="caution">
    <text evidence="9">The sequence shown here is derived from an EMBL/GenBank/DDBJ whole genome shotgun (WGS) entry which is preliminary data.</text>
</comment>
<dbReference type="InterPro" id="IPR011701">
    <property type="entry name" value="MFS"/>
</dbReference>
<keyword evidence="5 7" id="KW-0472">Membrane</keyword>
<feature type="region of interest" description="Disordered" evidence="6">
    <location>
        <begin position="1"/>
        <end position="53"/>
    </location>
</feature>
<feature type="domain" description="Major facilitator superfamily (MFS) profile" evidence="8">
    <location>
        <begin position="71"/>
        <end position="468"/>
    </location>
</feature>
<keyword evidence="3 7" id="KW-0812">Transmembrane</keyword>
<dbReference type="SUPFAM" id="SSF103473">
    <property type="entry name" value="MFS general substrate transporter"/>
    <property type="match status" value="1"/>
</dbReference>